<organism evidence="2 3">
    <name type="scientific">Hyaloscypha bicolor E</name>
    <dbReference type="NCBI Taxonomy" id="1095630"/>
    <lineage>
        <taxon>Eukaryota</taxon>
        <taxon>Fungi</taxon>
        <taxon>Dikarya</taxon>
        <taxon>Ascomycota</taxon>
        <taxon>Pezizomycotina</taxon>
        <taxon>Leotiomycetes</taxon>
        <taxon>Helotiales</taxon>
        <taxon>Hyaloscyphaceae</taxon>
        <taxon>Hyaloscypha</taxon>
        <taxon>Hyaloscypha bicolor</taxon>
    </lineage>
</organism>
<proteinExistence type="predicted"/>
<accession>A0A2J6T355</accession>
<dbReference type="PANTHER" id="PTHR34618">
    <property type="entry name" value="SURFACE PROTEIN MAS1, PUTATIVE-RELATED"/>
    <property type="match status" value="1"/>
</dbReference>
<dbReference type="InParanoid" id="A0A2J6T355"/>
<evidence type="ECO:0000313" key="3">
    <source>
        <dbReference type="Proteomes" id="UP000235371"/>
    </source>
</evidence>
<name>A0A2J6T355_9HELO</name>
<evidence type="ECO:0000256" key="1">
    <source>
        <dbReference type="SAM" id="SignalP"/>
    </source>
</evidence>
<reference evidence="2 3" key="1">
    <citation type="submission" date="2016-04" db="EMBL/GenBank/DDBJ databases">
        <title>A degradative enzymes factory behind the ericoid mycorrhizal symbiosis.</title>
        <authorList>
            <consortium name="DOE Joint Genome Institute"/>
            <person name="Martino E."/>
            <person name="Morin E."/>
            <person name="Grelet G."/>
            <person name="Kuo A."/>
            <person name="Kohler A."/>
            <person name="Daghino S."/>
            <person name="Barry K."/>
            <person name="Choi C."/>
            <person name="Cichocki N."/>
            <person name="Clum A."/>
            <person name="Copeland A."/>
            <person name="Hainaut M."/>
            <person name="Haridas S."/>
            <person name="Labutti K."/>
            <person name="Lindquist E."/>
            <person name="Lipzen A."/>
            <person name="Khouja H.-R."/>
            <person name="Murat C."/>
            <person name="Ohm R."/>
            <person name="Olson A."/>
            <person name="Spatafora J."/>
            <person name="Veneault-Fourrey C."/>
            <person name="Henrissat B."/>
            <person name="Grigoriev I."/>
            <person name="Martin F."/>
            <person name="Perotto S."/>
        </authorList>
    </citation>
    <scope>NUCLEOTIDE SEQUENCE [LARGE SCALE GENOMIC DNA]</scope>
    <source>
        <strain evidence="2 3">E</strain>
    </source>
</reference>
<sequence>MLVNIFLVALVASPLVAAHGKVSVVTGDAGGNTTALGIKGAVVPGTGSNSKTEVDTTVFNSVKAATNGLGKTTGGGKNTLAGMSAVVAQSGSTLPQVSSNGGTLSGTLHVVTTDGAGPFTAIVDPTGTGKFATGTQADVTTQVPGKNGNILPSGKVPRSVSRLFARMGLHKRAANVNKDFPFQVAIPAGTTCTGTAGGQTGVCLVKFANSNPAGPFGGVFAMQIAGGNTTTA</sequence>
<dbReference type="EMBL" id="KZ613847">
    <property type="protein sequence ID" value="PMD57439.1"/>
    <property type="molecule type" value="Genomic_DNA"/>
</dbReference>
<feature type="chain" id="PRO_5014370080" evidence="1">
    <location>
        <begin position="19"/>
        <end position="232"/>
    </location>
</feature>
<evidence type="ECO:0000313" key="2">
    <source>
        <dbReference type="EMBL" id="PMD57439.1"/>
    </source>
</evidence>
<dbReference type="Proteomes" id="UP000235371">
    <property type="component" value="Unassembled WGS sequence"/>
</dbReference>
<dbReference type="RefSeq" id="XP_024734343.1">
    <property type="nucleotide sequence ID" value="XM_024877133.1"/>
</dbReference>
<keyword evidence="3" id="KW-1185">Reference proteome</keyword>
<dbReference type="Pfam" id="PF11327">
    <property type="entry name" value="Egh16-like"/>
    <property type="match status" value="1"/>
</dbReference>
<protein>
    <submittedName>
        <fullName evidence="2">Cell surface protein</fullName>
    </submittedName>
</protein>
<feature type="signal peptide" evidence="1">
    <location>
        <begin position="1"/>
        <end position="18"/>
    </location>
</feature>
<keyword evidence="1" id="KW-0732">Signal</keyword>
<dbReference type="GeneID" id="36585210"/>
<dbReference type="InterPro" id="IPR021476">
    <property type="entry name" value="Egh16-like"/>
</dbReference>
<dbReference type="AlphaFoldDB" id="A0A2J6T355"/>
<dbReference type="OrthoDB" id="5418436at2759"/>
<gene>
    <name evidence="2" type="ORF">K444DRAFT_566499</name>
</gene>
<dbReference type="PANTHER" id="PTHR34618:SF4">
    <property type="entry name" value="CAS1"/>
    <property type="match status" value="1"/>
</dbReference>